<reference evidence="3 4" key="3">
    <citation type="journal article" date="2017" name="G3 (Bethesda)">
        <title>Comparative analysis highlights variable genome content of wheat rusts and divergence of the mating loci.</title>
        <authorList>
            <person name="Cuomo C.A."/>
            <person name="Bakkeren G."/>
            <person name="Khalil H.B."/>
            <person name="Panwar V."/>
            <person name="Joly D."/>
            <person name="Linning R."/>
            <person name="Sakthikumar S."/>
            <person name="Song X."/>
            <person name="Adiconis X."/>
            <person name="Fan L."/>
            <person name="Goldberg J.M."/>
            <person name="Levin J.Z."/>
            <person name="Young S."/>
            <person name="Zeng Q."/>
            <person name="Anikster Y."/>
            <person name="Bruce M."/>
            <person name="Wang M."/>
            <person name="Yin C."/>
            <person name="McCallum B."/>
            <person name="Szabo L.J."/>
            <person name="Hulbert S."/>
            <person name="Chen X."/>
            <person name="Fellers J.P."/>
        </authorList>
    </citation>
    <scope>NUCLEOTIDE SEQUENCE</scope>
    <source>
        <strain evidence="3">isolate 1-1 / race 1 (BBBD)</strain>
        <strain evidence="4">Isolate 1-1 / race 1 (BBBD)</strain>
    </source>
</reference>
<keyword evidence="1" id="KW-0812">Transmembrane</keyword>
<keyword evidence="1" id="KW-0472">Membrane</keyword>
<proteinExistence type="predicted"/>
<dbReference type="EMBL" id="ADAS02001122">
    <property type="protein sequence ID" value="OAV86453.1"/>
    <property type="molecule type" value="Genomic_DNA"/>
</dbReference>
<accession>A0A180G3P7</accession>
<evidence type="ECO:0008006" key="5">
    <source>
        <dbReference type="Google" id="ProtNLM"/>
    </source>
</evidence>
<evidence type="ECO:0000313" key="3">
    <source>
        <dbReference type="EnsemblFungi" id="PTTG_29899-t43_1-p1"/>
    </source>
</evidence>
<reference evidence="2" key="1">
    <citation type="submission" date="2009-11" db="EMBL/GenBank/DDBJ databases">
        <authorList>
            <consortium name="The Broad Institute Genome Sequencing Platform"/>
            <person name="Ward D."/>
            <person name="Feldgarden M."/>
            <person name="Earl A."/>
            <person name="Young S.K."/>
            <person name="Zeng Q."/>
            <person name="Koehrsen M."/>
            <person name="Alvarado L."/>
            <person name="Berlin A."/>
            <person name="Bochicchio J."/>
            <person name="Borenstein D."/>
            <person name="Chapman S.B."/>
            <person name="Chen Z."/>
            <person name="Engels R."/>
            <person name="Freedman E."/>
            <person name="Gellesch M."/>
            <person name="Goldberg J."/>
            <person name="Griggs A."/>
            <person name="Gujja S."/>
            <person name="Heilman E."/>
            <person name="Heiman D."/>
            <person name="Hepburn T."/>
            <person name="Howarth C."/>
            <person name="Jen D."/>
            <person name="Larson L."/>
            <person name="Lewis B."/>
            <person name="Mehta T."/>
            <person name="Park D."/>
            <person name="Pearson M."/>
            <person name="Roberts A."/>
            <person name="Saif S."/>
            <person name="Shea T."/>
            <person name="Shenoy N."/>
            <person name="Sisk P."/>
            <person name="Stolte C."/>
            <person name="Sykes S."/>
            <person name="Thomson T."/>
            <person name="Walk T."/>
            <person name="White J."/>
            <person name="Yandava C."/>
            <person name="Izard J."/>
            <person name="Baranova O.V."/>
            <person name="Blanton J.M."/>
            <person name="Tanner A.C."/>
            <person name="Dewhirst F.E."/>
            <person name="Haas B."/>
            <person name="Nusbaum C."/>
            <person name="Birren B."/>
        </authorList>
    </citation>
    <scope>NUCLEOTIDE SEQUENCE [LARGE SCALE GENOMIC DNA]</scope>
    <source>
        <strain evidence="2">1-1 BBBD Race 1</strain>
    </source>
</reference>
<dbReference type="VEuPathDB" id="FungiDB:PTTG_29899"/>
<keyword evidence="1" id="KW-1133">Transmembrane helix</keyword>
<gene>
    <name evidence="2" type="ORF">PTTG_29899</name>
</gene>
<organism evidence="2">
    <name type="scientific">Puccinia triticina (isolate 1-1 / race 1 (BBBD))</name>
    <name type="common">Brown leaf rust fungus</name>
    <dbReference type="NCBI Taxonomy" id="630390"/>
    <lineage>
        <taxon>Eukaryota</taxon>
        <taxon>Fungi</taxon>
        <taxon>Dikarya</taxon>
        <taxon>Basidiomycota</taxon>
        <taxon>Pucciniomycotina</taxon>
        <taxon>Pucciniomycetes</taxon>
        <taxon>Pucciniales</taxon>
        <taxon>Pucciniaceae</taxon>
        <taxon>Puccinia</taxon>
    </lineage>
</organism>
<sequence>MLQTEASGIKDPSSATLQTEASGLDSIFWILLLDCFRRKRLRLTTFFPLQRLPLLPEDFMPRRRPLGPAEGRLELLTNSLPSLHWLVVTPTFLAFAAAVASPPFSFLTPKDRTND</sequence>
<evidence type="ECO:0000313" key="2">
    <source>
        <dbReference type="EMBL" id="OAV86453.1"/>
    </source>
</evidence>
<dbReference type="EnsemblFungi" id="PTTG_29899-t43_1">
    <property type="protein sequence ID" value="PTTG_29899-t43_1-p1"/>
    <property type="gene ID" value="PTTG_29899"/>
</dbReference>
<feature type="transmembrane region" description="Helical" evidence="1">
    <location>
        <begin position="83"/>
        <end position="107"/>
    </location>
</feature>
<dbReference type="AlphaFoldDB" id="A0A180G3P7"/>
<name>A0A180G3P7_PUCT1</name>
<reference evidence="2" key="2">
    <citation type="submission" date="2016-05" db="EMBL/GenBank/DDBJ databases">
        <title>Comparative analysis highlights variable genome content of wheat rusts and divergence of the mating loci.</title>
        <authorList>
            <person name="Cuomo C.A."/>
            <person name="Bakkeren G."/>
            <person name="Szabo L."/>
            <person name="Khalil H."/>
            <person name="Joly D."/>
            <person name="Goldberg J."/>
            <person name="Young S."/>
            <person name="Zeng Q."/>
            <person name="Fellers J."/>
        </authorList>
    </citation>
    <scope>NUCLEOTIDE SEQUENCE [LARGE SCALE GENOMIC DNA]</scope>
    <source>
        <strain evidence="2">1-1 BBBD Race 1</strain>
    </source>
</reference>
<protein>
    <recommendedName>
        <fullName evidence="5">Transmembrane protein</fullName>
    </recommendedName>
</protein>
<keyword evidence="4" id="KW-1185">Reference proteome</keyword>
<evidence type="ECO:0000256" key="1">
    <source>
        <dbReference type="SAM" id="Phobius"/>
    </source>
</evidence>
<evidence type="ECO:0000313" key="4">
    <source>
        <dbReference type="Proteomes" id="UP000005240"/>
    </source>
</evidence>
<reference evidence="3" key="4">
    <citation type="submission" date="2025-05" db="UniProtKB">
        <authorList>
            <consortium name="EnsemblFungi"/>
        </authorList>
    </citation>
    <scope>IDENTIFICATION</scope>
    <source>
        <strain evidence="3">isolate 1-1 / race 1 (BBBD)</strain>
    </source>
</reference>
<dbReference type="Proteomes" id="UP000005240">
    <property type="component" value="Unassembled WGS sequence"/>
</dbReference>